<evidence type="ECO:0000313" key="11">
    <source>
        <dbReference type="EMBL" id="HJC48767.1"/>
    </source>
</evidence>
<reference evidence="11" key="2">
    <citation type="submission" date="2021-04" db="EMBL/GenBank/DDBJ databases">
        <authorList>
            <person name="Gilroy R."/>
        </authorList>
    </citation>
    <scope>NUCLEOTIDE SEQUENCE</scope>
    <source>
        <strain evidence="11">CHK183-5548</strain>
    </source>
</reference>
<dbReference type="PANTHER" id="PTHR11693">
    <property type="entry name" value="ATP SYNTHASE GAMMA CHAIN"/>
    <property type="match status" value="1"/>
</dbReference>
<dbReference type="GO" id="GO:0005886">
    <property type="term" value="C:plasma membrane"/>
    <property type="evidence" value="ECO:0007669"/>
    <property type="project" value="UniProtKB-SubCell"/>
</dbReference>
<evidence type="ECO:0000256" key="8">
    <source>
        <dbReference type="ARBA" id="ARBA00023196"/>
    </source>
</evidence>
<evidence type="ECO:0000256" key="5">
    <source>
        <dbReference type="ARBA" id="ARBA00022781"/>
    </source>
</evidence>
<keyword evidence="5 10" id="KW-0375">Hydrogen ion transport</keyword>
<comment type="caution">
    <text evidence="11">The sequence shown here is derived from an EMBL/GenBank/DDBJ whole genome shotgun (WGS) entry which is preliminary data.</text>
</comment>
<keyword evidence="10" id="KW-1003">Cell membrane</keyword>
<dbReference type="GO" id="GO:0045259">
    <property type="term" value="C:proton-transporting ATP synthase complex"/>
    <property type="evidence" value="ECO:0007669"/>
    <property type="project" value="UniProtKB-KW"/>
</dbReference>
<dbReference type="PROSITE" id="PS00153">
    <property type="entry name" value="ATPASE_GAMMA"/>
    <property type="match status" value="1"/>
</dbReference>
<evidence type="ECO:0000256" key="2">
    <source>
        <dbReference type="ARBA" id="ARBA00004170"/>
    </source>
</evidence>
<dbReference type="EMBL" id="DWWL01000078">
    <property type="protein sequence ID" value="HJC48767.1"/>
    <property type="molecule type" value="Genomic_DNA"/>
</dbReference>
<keyword evidence="7 10" id="KW-0472">Membrane</keyword>
<comment type="similarity">
    <text evidence="3 10">Belongs to the ATPase gamma chain family.</text>
</comment>
<evidence type="ECO:0000256" key="7">
    <source>
        <dbReference type="ARBA" id="ARBA00023136"/>
    </source>
</evidence>
<dbReference type="NCBIfam" id="TIGR01146">
    <property type="entry name" value="ATPsyn_F1gamma"/>
    <property type="match status" value="1"/>
</dbReference>
<dbReference type="Gene3D" id="1.10.287.80">
    <property type="entry name" value="ATP synthase, gamma subunit, helix hairpin domain"/>
    <property type="match status" value="1"/>
</dbReference>
<sequence length="300" mass="34364">MASAKEIQNRIKSVKDTRKITNAMYMISSSKLKRAKKVLEDTEPYFFALRSAIARVLRHVPDMEHRYFDTRPQIQPEDRKIGYILVSGDKGLAGAYNHNVFKMAEERISGPGNYRLFVLGEVGRQYFAKKQMDVDTNFRYTVQKPTMHRARQISEKMIDLYLTGKLDEVYIIYTQMVNSVTMEAEAEQLLPLNKVTFNNPDMARDMAAVHQEEIQFTPSPYAVIDSIVPNYLSGMIYSCLVESYASEHNSRMMAMEAATSSADEMLKNLSVQYNRVRQAAITQEITEVIGGAKAQKKKRR</sequence>
<evidence type="ECO:0000256" key="6">
    <source>
        <dbReference type="ARBA" id="ARBA00023065"/>
    </source>
</evidence>
<dbReference type="SUPFAM" id="SSF52943">
    <property type="entry name" value="ATP synthase (F1-ATPase), gamma subunit"/>
    <property type="match status" value="1"/>
</dbReference>
<organism evidence="11 12">
    <name type="scientific">Candidatus Lachnoclostridium pullistercoris</name>
    <dbReference type="NCBI Taxonomy" id="2838632"/>
    <lineage>
        <taxon>Bacteria</taxon>
        <taxon>Bacillati</taxon>
        <taxon>Bacillota</taxon>
        <taxon>Clostridia</taxon>
        <taxon>Lachnospirales</taxon>
        <taxon>Lachnospiraceae</taxon>
    </lineage>
</organism>
<dbReference type="Pfam" id="PF00231">
    <property type="entry name" value="ATP-synt"/>
    <property type="match status" value="1"/>
</dbReference>
<keyword evidence="4 10" id="KW-0813">Transport</keyword>
<keyword evidence="8 10" id="KW-0139">CF(1)</keyword>
<dbReference type="GO" id="GO:0046933">
    <property type="term" value="F:proton-transporting ATP synthase activity, rotational mechanism"/>
    <property type="evidence" value="ECO:0007669"/>
    <property type="project" value="UniProtKB-UniRule"/>
</dbReference>
<dbReference type="HAMAP" id="MF_00815">
    <property type="entry name" value="ATP_synth_gamma_bact"/>
    <property type="match status" value="1"/>
</dbReference>
<dbReference type="PANTHER" id="PTHR11693:SF22">
    <property type="entry name" value="ATP SYNTHASE SUBUNIT GAMMA, MITOCHONDRIAL"/>
    <property type="match status" value="1"/>
</dbReference>
<reference evidence="11" key="1">
    <citation type="journal article" date="2021" name="PeerJ">
        <title>Extensive microbial diversity within the chicken gut microbiome revealed by metagenomics and culture.</title>
        <authorList>
            <person name="Gilroy R."/>
            <person name="Ravi A."/>
            <person name="Getino M."/>
            <person name="Pursley I."/>
            <person name="Horton D.L."/>
            <person name="Alikhan N.F."/>
            <person name="Baker D."/>
            <person name="Gharbi K."/>
            <person name="Hall N."/>
            <person name="Watson M."/>
            <person name="Adriaenssens E.M."/>
            <person name="Foster-Nyarko E."/>
            <person name="Jarju S."/>
            <person name="Secka A."/>
            <person name="Antonio M."/>
            <person name="Oren A."/>
            <person name="Chaudhuri R.R."/>
            <person name="La Ragione R."/>
            <person name="Hildebrand F."/>
            <person name="Pallen M.J."/>
        </authorList>
    </citation>
    <scope>NUCLEOTIDE SEQUENCE</scope>
    <source>
        <strain evidence="11">CHK183-5548</strain>
    </source>
</reference>
<protein>
    <recommendedName>
        <fullName evidence="10">ATP synthase gamma chain</fullName>
    </recommendedName>
    <alternativeName>
        <fullName evidence="10">ATP synthase F1 sector gamma subunit</fullName>
    </alternativeName>
    <alternativeName>
        <fullName evidence="10">F-ATPase gamma subunit</fullName>
    </alternativeName>
</protein>
<dbReference type="CDD" id="cd12151">
    <property type="entry name" value="F1-ATPase_gamma"/>
    <property type="match status" value="1"/>
</dbReference>
<evidence type="ECO:0000256" key="9">
    <source>
        <dbReference type="ARBA" id="ARBA00023310"/>
    </source>
</evidence>
<evidence type="ECO:0000256" key="3">
    <source>
        <dbReference type="ARBA" id="ARBA00007681"/>
    </source>
</evidence>
<dbReference type="GO" id="GO:0042777">
    <property type="term" value="P:proton motive force-driven plasma membrane ATP synthesis"/>
    <property type="evidence" value="ECO:0007669"/>
    <property type="project" value="UniProtKB-UniRule"/>
</dbReference>
<evidence type="ECO:0000313" key="12">
    <source>
        <dbReference type="Proteomes" id="UP000823883"/>
    </source>
</evidence>
<evidence type="ECO:0000256" key="10">
    <source>
        <dbReference type="HAMAP-Rule" id="MF_00815"/>
    </source>
</evidence>
<keyword evidence="6 10" id="KW-0406">Ion transport</keyword>
<comment type="function">
    <text evidence="1 10">Produces ATP from ADP in the presence of a proton gradient across the membrane. The gamma chain is believed to be important in regulating ATPase activity and the flow of protons through the CF(0) complex.</text>
</comment>
<evidence type="ECO:0000256" key="1">
    <source>
        <dbReference type="ARBA" id="ARBA00003456"/>
    </source>
</evidence>
<evidence type="ECO:0000256" key="4">
    <source>
        <dbReference type="ARBA" id="ARBA00022448"/>
    </source>
</evidence>
<name>A0A9D2PDP4_9FIRM</name>
<comment type="subcellular location">
    <subcellularLocation>
        <location evidence="10">Cell membrane</location>
        <topology evidence="10">Peripheral membrane protein</topology>
    </subcellularLocation>
    <subcellularLocation>
        <location evidence="2">Membrane</location>
        <topology evidence="2">Peripheral membrane protein</topology>
    </subcellularLocation>
</comment>
<gene>
    <name evidence="10 11" type="primary">atpG</name>
    <name evidence="11" type="ORF">IAA04_12035</name>
</gene>
<proteinExistence type="inferred from homology"/>
<dbReference type="InterPro" id="IPR035968">
    <property type="entry name" value="ATP_synth_F1_ATPase_gsu"/>
</dbReference>
<dbReference type="Proteomes" id="UP000823883">
    <property type="component" value="Unassembled WGS sequence"/>
</dbReference>
<dbReference type="InterPro" id="IPR000131">
    <property type="entry name" value="ATP_synth_F1_gsu"/>
</dbReference>
<keyword evidence="9 10" id="KW-0066">ATP synthesis</keyword>
<dbReference type="GO" id="GO:0005524">
    <property type="term" value="F:ATP binding"/>
    <property type="evidence" value="ECO:0007669"/>
    <property type="project" value="UniProtKB-UniRule"/>
</dbReference>
<dbReference type="AlphaFoldDB" id="A0A9D2PDP4"/>
<dbReference type="PRINTS" id="PR00126">
    <property type="entry name" value="ATPASEGAMMA"/>
</dbReference>
<accession>A0A9D2PDP4</accession>
<comment type="subunit">
    <text evidence="10">F-type ATPases have 2 components, CF(1) - the catalytic core - and CF(0) - the membrane proton channel. CF(1) has five subunits: alpha(3), beta(3), gamma(1), delta(1), epsilon(1). CF(0) has three main subunits: a, b and c.</text>
</comment>
<dbReference type="Gene3D" id="3.40.1380.10">
    <property type="match status" value="1"/>
</dbReference>
<dbReference type="InterPro" id="IPR023632">
    <property type="entry name" value="ATP_synth_F1_gsu_CS"/>
</dbReference>